<dbReference type="GO" id="GO:0005975">
    <property type="term" value="P:carbohydrate metabolic process"/>
    <property type="evidence" value="ECO:0007669"/>
    <property type="project" value="InterPro"/>
</dbReference>
<organism evidence="4 5">
    <name type="scientific">Treponema rectale</name>
    <dbReference type="NCBI Taxonomy" id="744512"/>
    <lineage>
        <taxon>Bacteria</taxon>
        <taxon>Pseudomonadati</taxon>
        <taxon>Spirochaetota</taxon>
        <taxon>Spirochaetia</taxon>
        <taxon>Spirochaetales</taxon>
        <taxon>Treponemataceae</taxon>
        <taxon>Treponema</taxon>
    </lineage>
</organism>
<dbReference type="InterPro" id="IPR013320">
    <property type="entry name" value="ConA-like_dom_sf"/>
</dbReference>
<dbReference type="PANTHER" id="PTHR10963">
    <property type="entry name" value="GLYCOSYL HYDROLASE-RELATED"/>
    <property type="match status" value="1"/>
</dbReference>
<dbReference type="CDD" id="cd00161">
    <property type="entry name" value="beta-trefoil_Ricin-like"/>
    <property type="match status" value="1"/>
</dbReference>
<dbReference type="SUPFAM" id="SSF50370">
    <property type="entry name" value="Ricin B-like lectins"/>
    <property type="match status" value="1"/>
</dbReference>
<dbReference type="InterPro" id="IPR000757">
    <property type="entry name" value="Beta-glucanase-like"/>
</dbReference>
<dbReference type="InterPro" id="IPR035992">
    <property type="entry name" value="Ricin_B-like_lectins"/>
</dbReference>
<gene>
    <name evidence="4" type="ORF">DYE49_08285</name>
</gene>
<dbReference type="KEGG" id="trc:DYE49_08285"/>
<evidence type="ECO:0000313" key="4">
    <source>
        <dbReference type="EMBL" id="QOS40453.1"/>
    </source>
</evidence>
<evidence type="ECO:0000256" key="2">
    <source>
        <dbReference type="SAM" id="MobiDB-lite"/>
    </source>
</evidence>
<evidence type="ECO:0000313" key="5">
    <source>
        <dbReference type="Proteomes" id="UP000593591"/>
    </source>
</evidence>
<feature type="domain" description="GH16" evidence="3">
    <location>
        <begin position="365"/>
        <end position="608"/>
    </location>
</feature>
<dbReference type="Pfam" id="PF14200">
    <property type="entry name" value="RicinB_lectin_2"/>
    <property type="match status" value="2"/>
</dbReference>
<dbReference type="PROSITE" id="PS51762">
    <property type="entry name" value="GH16_2"/>
    <property type="match status" value="1"/>
</dbReference>
<accession>A0A7M1XLM1</accession>
<dbReference type="GO" id="GO:0004553">
    <property type="term" value="F:hydrolase activity, hydrolyzing O-glycosyl compounds"/>
    <property type="evidence" value="ECO:0007669"/>
    <property type="project" value="InterPro"/>
</dbReference>
<dbReference type="AlphaFoldDB" id="A0A7M1XLM1"/>
<dbReference type="SUPFAM" id="SSF49899">
    <property type="entry name" value="Concanavalin A-like lectins/glucanases"/>
    <property type="match status" value="1"/>
</dbReference>
<dbReference type="InterPro" id="IPR050546">
    <property type="entry name" value="Glycosyl_Hydrlase_16"/>
</dbReference>
<feature type="region of interest" description="Disordered" evidence="2">
    <location>
        <begin position="325"/>
        <end position="346"/>
    </location>
</feature>
<evidence type="ECO:0000256" key="1">
    <source>
        <dbReference type="ARBA" id="ARBA00006865"/>
    </source>
</evidence>
<dbReference type="CDD" id="cd08023">
    <property type="entry name" value="GH16_laminarinase_like"/>
    <property type="match status" value="1"/>
</dbReference>
<proteinExistence type="inferred from homology"/>
<comment type="similarity">
    <text evidence="1">Belongs to the glycosyl hydrolase 16 family.</text>
</comment>
<dbReference type="PANTHER" id="PTHR10963:SF55">
    <property type="entry name" value="GLYCOSIDE HYDROLASE FAMILY 16 PROTEIN"/>
    <property type="match status" value="1"/>
</dbReference>
<dbReference type="PROSITE" id="PS50231">
    <property type="entry name" value="RICIN_B_LECTIN"/>
    <property type="match status" value="1"/>
</dbReference>
<evidence type="ECO:0000259" key="3">
    <source>
        <dbReference type="PROSITE" id="PS51762"/>
    </source>
</evidence>
<sequence length="608" mass="66345">MTYFFFEKFCRKIFMTECISKRRKYFMKLSVKLLALCAGFASLVSVTACSDSFRVEGASDTVISRSALSGENGTVEVSGMSNGSLTVSYTSNPLYYARLFVSEGNGAGIVLANCDMNYSNGKYTYTLSHGTFVNGAKIYICVLINDGTEKCVPQGILASSTSWASIIYGNDSSSGGAASSDITSGGVYTIVNKGSGKSLDNDGWSKDQGTNIIQWDLGSNQSNQQWKIESTGDGYYSVSNIYSGFVLDVNDWSVNNGGNVQQYGYNRQANQQWKIEKLDDGTYRFLNRNSNLALDVSGGSLDNGANVQQWEWNGTNAQRWIVSSTGSVSSGTGSDGSGSGSSNSGYIMEGATDGNSVGGNGFSYVAYDNNFDTLVWSDEFEGNSLKSENWVYDTGAGGWGNSELETYTAGNNVKVANGVLDIEARADLTSARLKSAGKKQFQYGRIEARLKCSQGTGAWPAFWMLGNGSWPYCGEIDIMEHANYDGFVYETCHWNGNGSDTSSGYNHAWYGLTTNNNWYNNISNLDVSQWHTYSIEWTSTLIKFFVDNTQVMEIAIGSSAGPGLDAFNKPFYLLLNFAMGGQFTGIYNASAFNALPWHMYVDYVRVYQ</sequence>
<dbReference type="EMBL" id="CP031517">
    <property type="protein sequence ID" value="QOS40453.1"/>
    <property type="molecule type" value="Genomic_DNA"/>
</dbReference>
<dbReference type="Pfam" id="PF00722">
    <property type="entry name" value="Glyco_hydro_16"/>
    <property type="match status" value="1"/>
</dbReference>
<protein>
    <recommendedName>
        <fullName evidence="3">GH16 domain-containing protein</fullName>
    </recommendedName>
</protein>
<reference evidence="4 5" key="1">
    <citation type="submission" date="2018-08" db="EMBL/GenBank/DDBJ databases">
        <title>The first complete genome of Treponema rectale (CHPAT), a commensal spirochete of the bovine rectum.</title>
        <authorList>
            <person name="Staton G.J."/>
            <person name="Clegg S.R."/>
            <person name="Carter S.D."/>
            <person name="Radford A.D."/>
            <person name="Darby A."/>
            <person name="Hall N."/>
            <person name="Birtles R.J."/>
            <person name="Evans N.J."/>
        </authorList>
    </citation>
    <scope>NUCLEOTIDE SEQUENCE [LARGE SCALE GENOMIC DNA]</scope>
    <source>
        <strain evidence="4 5">CHPA</strain>
    </source>
</reference>
<dbReference type="Gene3D" id="2.80.10.50">
    <property type="match status" value="2"/>
</dbReference>
<dbReference type="SMART" id="SM00458">
    <property type="entry name" value="RICIN"/>
    <property type="match status" value="1"/>
</dbReference>
<dbReference type="Proteomes" id="UP000593591">
    <property type="component" value="Chromosome"/>
</dbReference>
<dbReference type="InterPro" id="IPR000772">
    <property type="entry name" value="Ricin_B_lectin"/>
</dbReference>
<dbReference type="Gene3D" id="2.60.120.200">
    <property type="match status" value="1"/>
</dbReference>
<name>A0A7M1XLM1_9SPIR</name>